<proteinExistence type="inferred from homology"/>
<dbReference type="OrthoDB" id="9801725at2"/>
<evidence type="ECO:0008006" key="4">
    <source>
        <dbReference type="Google" id="ProtNLM"/>
    </source>
</evidence>
<dbReference type="RefSeq" id="WP_087401181.1">
    <property type="nucleotide sequence ID" value="NZ_NFHB01000002.1"/>
</dbReference>
<name>A0A1Y3R0V7_9BACT</name>
<accession>A0A1Y3R0V7</accession>
<dbReference type="Proteomes" id="UP000195772">
    <property type="component" value="Unassembled WGS sequence"/>
</dbReference>
<gene>
    <name evidence="2" type="ORF">B5G41_02850</name>
</gene>
<dbReference type="EMBL" id="NFHB01000002">
    <property type="protein sequence ID" value="OUN04267.1"/>
    <property type="molecule type" value="Genomic_DNA"/>
</dbReference>
<dbReference type="PIRSF" id="PIRSF004681">
    <property type="entry name" value="UCP004681"/>
    <property type="match status" value="1"/>
</dbReference>
<reference evidence="3" key="1">
    <citation type="submission" date="2017-04" db="EMBL/GenBank/DDBJ databases">
        <title>Function of individual gut microbiota members based on whole genome sequencing of pure cultures obtained from chicken caecum.</title>
        <authorList>
            <person name="Medvecky M."/>
            <person name="Cejkova D."/>
            <person name="Polansky O."/>
            <person name="Karasova D."/>
            <person name="Kubasova T."/>
            <person name="Cizek A."/>
            <person name="Rychlik I."/>
        </authorList>
    </citation>
    <scope>NUCLEOTIDE SEQUENCE [LARGE SCALE GENOMIC DNA]</scope>
    <source>
        <strain evidence="3">An90</strain>
    </source>
</reference>
<protein>
    <recommendedName>
        <fullName evidence="4">YjbQ family protein</fullName>
    </recommendedName>
</protein>
<dbReference type="InterPro" id="IPR001602">
    <property type="entry name" value="UPF0047_YjbQ-like"/>
</dbReference>
<sequence>MVQQAEFTLRPRSRGFHLVTDEVLSHLPPLPDAGLVHLFVKHTSAGLSINENADPDVRNDLGAIFDRLVGEREAYYTHTLEGDDDMPAHAKSTLTGVELTIPVTRGRLNLGTWQGIYLCEFRNRAPGRRIVATIIG</sequence>
<dbReference type="PANTHER" id="PTHR30615:SF8">
    <property type="entry name" value="UPF0047 PROTEIN C4A8.02C"/>
    <property type="match status" value="1"/>
</dbReference>
<dbReference type="NCBIfam" id="TIGR00149">
    <property type="entry name" value="TIGR00149_YjbQ"/>
    <property type="match status" value="1"/>
</dbReference>
<evidence type="ECO:0000313" key="2">
    <source>
        <dbReference type="EMBL" id="OUN04267.1"/>
    </source>
</evidence>
<dbReference type="Pfam" id="PF01894">
    <property type="entry name" value="YjbQ"/>
    <property type="match status" value="1"/>
</dbReference>
<dbReference type="AlphaFoldDB" id="A0A1Y3R0V7"/>
<dbReference type="PANTHER" id="PTHR30615">
    <property type="entry name" value="UNCHARACTERIZED PROTEIN YJBQ-RELATED"/>
    <property type="match status" value="1"/>
</dbReference>
<dbReference type="eggNOG" id="COG0432">
    <property type="taxonomic scope" value="Bacteria"/>
</dbReference>
<organism evidence="2 3">
    <name type="scientific">Alistipes onderdonkii</name>
    <dbReference type="NCBI Taxonomy" id="328813"/>
    <lineage>
        <taxon>Bacteria</taxon>
        <taxon>Pseudomonadati</taxon>
        <taxon>Bacteroidota</taxon>
        <taxon>Bacteroidia</taxon>
        <taxon>Bacteroidales</taxon>
        <taxon>Rikenellaceae</taxon>
        <taxon>Alistipes</taxon>
    </lineage>
</organism>
<dbReference type="InterPro" id="IPR035917">
    <property type="entry name" value="YjbQ-like_sf"/>
</dbReference>
<evidence type="ECO:0000313" key="3">
    <source>
        <dbReference type="Proteomes" id="UP000195772"/>
    </source>
</evidence>
<dbReference type="Gene3D" id="2.60.120.460">
    <property type="entry name" value="YjbQ-like"/>
    <property type="match status" value="1"/>
</dbReference>
<evidence type="ECO:0000256" key="1">
    <source>
        <dbReference type="ARBA" id="ARBA00005534"/>
    </source>
</evidence>
<comment type="caution">
    <text evidence="2">The sequence shown here is derived from an EMBL/GenBank/DDBJ whole genome shotgun (WGS) entry which is preliminary data.</text>
</comment>
<dbReference type="SUPFAM" id="SSF111038">
    <property type="entry name" value="YjbQ-like"/>
    <property type="match status" value="1"/>
</dbReference>
<comment type="similarity">
    <text evidence="1">Belongs to the UPF0047 family.</text>
</comment>